<accession>A0ACB6ZM75</accession>
<protein>
    <submittedName>
        <fullName evidence="1">Uncharacterized protein</fullName>
    </submittedName>
</protein>
<keyword evidence="2" id="KW-1185">Reference proteome</keyword>
<proteinExistence type="predicted"/>
<reference evidence="1" key="2">
    <citation type="journal article" date="2020" name="Nat. Commun.">
        <title>Large-scale genome sequencing of mycorrhizal fungi provides insights into the early evolution of symbiotic traits.</title>
        <authorList>
            <person name="Miyauchi S."/>
            <person name="Kiss E."/>
            <person name="Kuo A."/>
            <person name="Drula E."/>
            <person name="Kohler A."/>
            <person name="Sanchez-Garcia M."/>
            <person name="Morin E."/>
            <person name="Andreopoulos B."/>
            <person name="Barry K.W."/>
            <person name="Bonito G."/>
            <person name="Buee M."/>
            <person name="Carver A."/>
            <person name="Chen C."/>
            <person name="Cichocki N."/>
            <person name="Clum A."/>
            <person name="Culley D."/>
            <person name="Crous P.W."/>
            <person name="Fauchery L."/>
            <person name="Girlanda M."/>
            <person name="Hayes R.D."/>
            <person name="Keri Z."/>
            <person name="LaButti K."/>
            <person name="Lipzen A."/>
            <person name="Lombard V."/>
            <person name="Magnuson J."/>
            <person name="Maillard F."/>
            <person name="Murat C."/>
            <person name="Nolan M."/>
            <person name="Ohm R.A."/>
            <person name="Pangilinan J."/>
            <person name="Pereira M.F."/>
            <person name="Perotto S."/>
            <person name="Peter M."/>
            <person name="Pfister S."/>
            <person name="Riley R."/>
            <person name="Sitrit Y."/>
            <person name="Stielow J.B."/>
            <person name="Szollosi G."/>
            <person name="Zifcakova L."/>
            <person name="Stursova M."/>
            <person name="Spatafora J.W."/>
            <person name="Tedersoo L."/>
            <person name="Vaario L.M."/>
            <person name="Yamada A."/>
            <person name="Yan M."/>
            <person name="Wang P."/>
            <person name="Xu J."/>
            <person name="Bruns T."/>
            <person name="Baldrian P."/>
            <person name="Vilgalys R."/>
            <person name="Dunand C."/>
            <person name="Henrissat B."/>
            <person name="Grigoriev I.V."/>
            <person name="Hibbett D."/>
            <person name="Nagy L.G."/>
            <person name="Martin F.M."/>
        </authorList>
    </citation>
    <scope>NUCLEOTIDE SEQUENCE</scope>
    <source>
        <strain evidence="1">P2</strain>
    </source>
</reference>
<organism evidence="1 2">
    <name type="scientific">Thelephora ganbajun</name>
    <name type="common">Ganba fungus</name>
    <dbReference type="NCBI Taxonomy" id="370292"/>
    <lineage>
        <taxon>Eukaryota</taxon>
        <taxon>Fungi</taxon>
        <taxon>Dikarya</taxon>
        <taxon>Basidiomycota</taxon>
        <taxon>Agaricomycotina</taxon>
        <taxon>Agaricomycetes</taxon>
        <taxon>Thelephorales</taxon>
        <taxon>Thelephoraceae</taxon>
        <taxon>Thelephora</taxon>
    </lineage>
</organism>
<evidence type="ECO:0000313" key="2">
    <source>
        <dbReference type="Proteomes" id="UP000886501"/>
    </source>
</evidence>
<reference evidence="1" key="1">
    <citation type="submission" date="2019-10" db="EMBL/GenBank/DDBJ databases">
        <authorList>
            <consortium name="DOE Joint Genome Institute"/>
            <person name="Kuo A."/>
            <person name="Miyauchi S."/>
            <person name="Kiss E."/>
            <person name="Drula E."/>
            <person name="Kohler A."/>
            <person name="Sanchez-Garcia M."/>
            <person name="Andreopoulos B."/>
            <person name="Barry K.W."/>
            <person name="Bonito G."/>
            <person name="Buee M."/>
            <person name="Carver A."/>
            <person name="Chen C."/>
            <person name="Cichocki N."/>
            <person name="Clum A."/>
            <person name="Culley D."/>
            <person name="Crous P.W."/>
            <person name="Fauchery L."/>
            <person name="Girlanda M."/>
            <person name="Hayes R."/>
            <person name="Keri Z."/>
            <person name="Labutti K."/>
            <person name="Lipzen A."/>
            <person name="Lombard V."/>
            <person name="Magnuson J."/>
            <person name="Maillard F."/>
            <person name="Morin E."/>
            <person name="Murat C."/>
            <person name="Nolan M."/>
            <person name="Ohm R."/>
            <person name="Pangilinan J."/>
            <person name="Pereira M."/>
            <person name="Perotto S."/>
            <person name="Peter M."/>
            <person name="Riley R."/>
            <person name="Sitrit Y."/>
            <person name="Stielow B."/>
            <person name="Szollosi G."/>
            <person name="Zifcakova L."/>
            <person name="Stursova M."/>
            <person name="Spatafora J.W."/>
            <person name="Tedersoo L."/>
            <person name="Vaario L.-M."/>
            <person name="Yamada A."/>
            <person name="Yan M."/>
            <person name="Wang P."/>
            <person name="Xu J."/>
            <person name="Bruns T."/>
            <person name="Baldrian P."/>
            <person name="Vilgalys R."/>
            <person name="Henrissat B."/>
            <person name="Grigoriev I.V."/>
            <person name="Hibbett D."/>
            <person name="Nagy L.G."/>
            <person name="Martin F.M."/>
        </authorList>
    </citation>
    <scope>NUCLEOTIDE SEQUENCE</scope>
    <source>
        <strain evidence="1">P2</strain>
    </source>
</reference>
<sequence length="330" mass="37588">MASGSNLRIGMDLVSCTAEVQLADEFTIDGRQVTLIDTPGFDDTNKSDTDILKLIAAFLATTYEAGSKLAGVIYIHRISDRRFTGIAGRNFKMFRELCGDSTLKNVILVTNMWGEVTEDVGEARERELTTNFFKPVLDKGAQLARHRNTAESAYYTIRCIMKNQPTALQIQRELVDEGKDIIDTAAGEAVNKELNEQIRRHQVELKAVQEEMLKALKEKDEETRQELEEETRKLQEQMNRIKTDSEGMASNYQEEKRRMEEAMKQMQEQARQERERAEAAYKKQMDDLNKQLQESASASAAERNAMLERINGLQHQWDNRPRGGGGCLIM</sequence>
<dbReference type="EMBL" id="MU117981">
    <property type="protein sequence ID" value="KAF9650766.1"/>
    <property type="molecule type" value="Genomic_DNA"/>
</dbReference>
<comment type="caution">
    <text evidence="1">The sequence shown here is derived from an EMBL/GenBank/DDBJ whole genome shotgun (WGS) entry which is preliminary data.</text>
</comment>
<evidence type="ECO:0000313" key="1">
    <source>
        <dbReference type="EMBL" id="KAF9650766.1"/>
    </source>
</evidence>
<name>A0ACB6ZM75_THEGA</name>
<dbReference type="Proteomes" id="UP000886501">
    <property type="component" value="Unassembled WGS sequence"/>
</dbReference>
<gene>
    <name evidence="1" type="ORF">BDM02DRAFT_3111513</name>
</gene>